<proteinExistence type="predicted"/>
<gene>
    <name evidence="1" type="ORF">L1987_76429</name>
</gene>
<protein>
    <submittedName>
        <fullName evidence="1">Uncharacterized protein</fullName>
    </submittedName>
</protein>
<name>A0ACB8Z6Z0_9ASTR</name>
<reference evidence="1 2" key="2">
    <citation type="journal article" date="2022" name="Mol. Ecol. Resour.">
        <title>The genomes of chicory, endive, great burdock and yacon provide insights into Asteraceae paleo-polyploidization history and plant inulin production.</title>
        <authorList>
            <person name="Fan W."/>
            <person name="Wang S."/>
            <person name="Wang H."/>
            <person name="Wang A."/>
            <person name="Jiang F."/>
            <person name="Liu H."/>
            <person name="Zhao H."/>
            <person name="Xu D."/>
            <person name="Zhang Y."/>
        </authorList>
    </citation>
    <scope>NUCLEOTIDE SEQUENCE [LARGE SCALE GENOMIC DNA]</scope>
    <source>
        <strain evidence="2">cv. Yunnan</strain>
        <tissue evidence="1">Leaves</tissue>
    </source>
</reference>
<dbReference type="EMBL" id="CM042043">
    <property type="protein sequence ID" value="KAI3693486.1"/>
    <property type="molecule type" value="Genomic_DNA"/>
</dbReference>
<organism evidence="1 2">
    <name type="scientific">Smallanthus sonchifolius</name>
    <dbReference type="NCBI Taxonomy" id="185202"/>
    <lineage>
        <taxon>Eukaryota</taxon>
        <taxon>Viridiplantae</taxon>
        <taxon>Streptophyta</taxon>
        <taxon>Embryophyta</taxon>
        <taxon>Tracheophyta</taxon>
        <taxon>Spermatophyta</taxon>
        <taxon>Magnoliopsida</taxon>
        <taxon>eudicotyledons</taxon>
        <taxon>Gunneridae</taxon>
        <taxon>Pentapetalae</taxon>
        <taxon>asterids</taxon>
        <taxon>campanulids</taxon>
        <taxon>Asterales</taxon>
        <taxon>Asteraceae</taxon>
        <taxon>Asteroideae</taxon>
        <taxon>Heliantheae alliance</taxon>
        <taxon>Millerieae</taxon>
        <taxon>Smallanthus</taxon>
    </lineage>
</organism>
<keyword evidence="2" id="KW-1185">Reference proteome</keyword>
<evidence type="ECO:0000313" key="2">
    <source>
        <dbReference type="Proteomes" id="UP001056120"/>
    </source>
</evidence>
<comment type="caution">
    <text evidence="1">The sequence shown here is derived from an EMBL/GenBank/DDBJ whole genome shotgun (WGS) entry which is preliminary data.</text>
</comment>
<sequence>MKGDKGRKNKPSDSHDKENRQVNLESLARDDERLVRVSIGDIEVLQSGEDGIVETSTPSHVDSHIDGEIVQMNMECAVNLLDNWNNMVEGEVHSIDWMRGLSEEDMAFEFCYKDNLALMGLHKWHGLQSVLCKVGKRKVRDQEGNQLSMSSVEGEGCTKGIDNFGNQKKHARGLKGPRNSLETGYLDKRESTQEIETEGDKGLDLSRQGLETDGDVKEEMDEYQSDASSEDGGDSSIKFSSRLKRLINDQGVNWYRLRSGEGDIEVLQSGVDGIVETSTPSHVDSHIDGETVQMNMEYAGEVHSIDWMRVCKHNEETKNKEDEVEVTNLYNRMKSIWGLSEEDMAFEFCYKDNLALMGLQKWHGLQSVLCKVGKRKVRDLEGNQLSMSSVEGEGCTKGIDNFGNQKKHARGLKGPRNSLETGYLDKRKYTQEIETEGDKGLDLSRQGLETDGDVEEEMDEYQSDASSEDGGDSSIKLSSRLKRLINDQRVNWYRLLSGEGDIEVLQSGVDGIVETSTPSHVDSHIDGETVQMNMEYAVNLLDNWNNMVEGEVHSIDWMRVCKHNEETKNKEDEVEVTNLYNRMKSIWGLSEEDMAFEFCYKDNLALMGLQKWHGL</sequence>
<evidence type="ECO:0000313" key="1">
    <source>
        <dbReference type="EMBL" id="KAI3693486.1"/>
    </source>
</evidence>
<reference evidence="2" key="1">
    <citation type="journal article" date="2022" name="Mol. Ecol. Resour.">
        <title>The genomes of chicory, endive, great burdock and yacon provide insights into Asteraceae palaeo-polyploidization history and plant inulin production.</title>
        <authorList>
            <person name="Fan W."/>
            <person name="Wang S."/>
            <person name="Wang H."/>
            <person name="Wang A."/>
            <person name="Jiang F."/>
            <person name="Liu H."/>
            <person name="Zhao H."/>
            <person name="Xu D."/>
            <person name="Zhang Y."/>
        </authorList>
    </citation>
    <scope>NUCLEOTIDE SEQUENCE [LARGE SCALE GENOMIC DNA]</scope>
    <source>
        <strain evidence="2">cv. Yunnan</strain>
    </source>
</reference>
<accession>A0ACB8Z6Z0</accession>
<dbReference type="Proteomes" id="UP001056120">
    <property type="component" value="Linkage Group LG26"/>
</dbReference>